<comment type="caution">
    <text evidence="1">The sequence shown here is derived from an EMBL/GenBank/DDBJ whole genome shotgun (WGS) entry which is preliminary data.</text>
</comment>
<dbReference type="PANTHER" id="PTHR35004">
    <property type="entry name" value="TRANSPOSASE RV3428C-RELATED"/>
    <property type="match status" value="1"/>
</dbReference>
<gene>
    <name evidence="1" type="ORF">H9811_07825</name>
</gene>
<dbReference type="EMBL" id="DXBP01000049">
    <property type="protein sequence ID" value="HIZ42455.1"/>
    <property type="molecule type" value="Genomic_DNA"/>
</dbReference>
<reference evidence="1" key="1">
    <citation type="journal article" date="2021" name="PeerJ">
        <title>Extensive microbial diversity within the chicken gut microbiome revealed by metagenomics and culture.</title>
        <authorList>
            <person name="Gilroy R."/>
            <person name="Ravi A."/>
            <person name="Getino M."/>
            <person name="Pursley I."/>
            <person name="Horton D.L."/>
            <person name="Alikhan N.F."/>
            <person name="Baker D."/>
            <person name="Gharbi K."/>
            <person name="Hall N."/>
            <person name="Watson M."/>
            <person name="Adriaenssens E.M."/>
            <person name="Foster-Nyarko E."/>
            <person name="Jarju S."/>
            <person name="Secka A."/>
            <person name="Antonio M."/>
            <person name="Oren A."/>
            <person name="Chaudhuri R.R."/>
            <person name="La Ragione R."/>
            <person name="Hildebrand F."/>
            <person name="Pallen M.J."/>
        </authorList>
    </citation>
    <scope>NUCLEOTIDE SEQUENCE</scope>
    <source>
        <strain evidence="1">ChiSxjej1B13-11774</strain>
    </source>
</reference>
<dbReference type="AlphaFoldDB" id="A0A9D2J9U6"/>
<dbReference type="Proteomes" id="UP000824048">
    <property type="component" value="Unassembled WGS sequence"/>
</dbReference>
<proteinExistence type="predicted"/>
<evidence type="ECO:0000313" key="1">
    <source>
        <dbReference type="EMBL" id="HIZ42455.1"/>
    </source>
</evidence>
<evidence type="ECO:0000313" key="2">
    <source>
        <dbReference type="Proteomes" id="UP000824048"/>
    </source>
</evidence>
<protein>
    <recommendedName>
        <fullName evidence="3">Transposase</fullName>
    </recommendedName>
</protein>
<evidence type="ECO:0008006" key="3">
    <source>
        <dbReference type="Google" id="ProtNLM"/>
    </source>
</evidence>
<accession>A0A9D2J9U6</accession>
<name>A0A9D2J9U6_9FIRM</name>
<dbReference type="InterPro" id="IPR009057">
    <property type="entry name" value="Homeodomain-like_sf"/>
</dbReference>
<dbReference type="SUPFAM" id="SSF46689">
    <property type="entry name" value="Homeodomain-like"/>
    <property type="match status" value="1"/>
</dbReference>
<reference evidence="1" key="2">
    <citation type="submission" date="2021-04" db="EMBL/GenBank/DDBJ databases">
        <authorList>
            <person name="Gilroy R."/>
        </authorList>
    </citation>
    <scope>NUCLEOTIDE SEQUENCE</scope>
    <source>
        <strain evidence="1">ChiSxjej1B13-11774</strain>
    </source>
</reference>
<organism evidence="1 2">
    <name type="scientific">Candidatus Gemmiger excrementigallinarum</name>
    <dbReference type="NCBI Taxonomy" id="2838609"/>
    <lineage>
        <taxon>Bacteria</taxon>
        <taxon>Bacillati</taxon>
        <taxon>Bacillota</taxon>
        <taxon>Clostridia</taxon>
        <taxon>Eubacteriales</taxon>
        <taxon>Gemmiger</taxon>
    </lineage>
</organism>
<sequence>MDVYKSIRALQLEGVTSQRAAAKILGISRNTVKKYWMGDAVPWDWKAYQREASVITPEVKQFIEHCLDTDAAEGIKKQRHTARRIYNRLVEEFGYTGSESAIRAAVHEAKAERKENEVFIPLRFAPGQALQIDWGEKRSFCYRRNNPEQKLYRHRCWFR</sequence>